<dbReference type="EMBL" id="BORJ01000002">
    <property type="protein sequence ID" value="GIN95403.1"/>
    <property type="molecule type" value="Genomic_DNA"/>
</dbReference>
<dbReference type="EC" id="1.2.4.1" evidence="3 10"/>
<evidence type="ECO:0000256" key="8">
    <source>
        <dbReference type="ARBA" id="ARBA00025211"/>
    </source>
</evidence>
<dbReference type="RefSeq" id="WP_212953507.1">
    <property type="nucleotide sequence ID" value="NZ_BORJ01000002.1"/>
</dbReference>
<evidence type="ECO:0000313" key="13">
    <source>
        <dbReference type="Proteomes" id="UP000680670"/>
    </source>
</evidence>
<dbReference type="InterPro" id="IPR050771">
    <property type="entry name" value="Alpha-ketoacid_DH_E1_comp"/>
</dbReference>
<dbReference type="CDD" id="cd02000">
    <property type="entry name" value="TPP_E1_PDC_ADC_BCADC"/>
    <property type="match status" value="1"/>
</dbReference>
<evidence type="ECO:0000256" key="1">
    <source>
        <dbReference type="ARBA" id="ARBA00001964"/>
    </source>
</evidence>
<dbReference type="Gene3D" id="3.40.50.970">
    <property type="match status" value="1"/>
</dbReference>
<accession>A0ABQ4KTN7</accession>
<dbReference type="Proteomes" id="UP000680670">
    <property type="component" value="Unassembled WGS sequence"/>
</dbReference>
<dbReference type="PANTHER" id="PTHR43380:SF1">
    <property type="entry name" value="2-OXOISOVALERATE DEHYDROGENASE SUBUNIT ALPHA, MITOCHONDRIAL"/>
    <property type="match status" value="1"/>
</dbReference>
<dbReference type="PANTHER" id="PTHR43380">
    <property type="entry name" value="2-OXOISOVALERATE DEHYDROGENASE SUBUNIT ALPHA, MITOCHONDRIAL"/>
    <property type="match status" value="1"/>
</dbReference>
<sequence length="361" mass="40987">MYDENQLKFEQIQLLDEKGNVNSKSTISDDTLLEMYKCMRKARLIDEKLLRLQRQGRIGTYAPFSGQEAAQIGSAFALEKHDWICPSYRDLAACMVHGMPFEQIMHYVKGHLYGGKTPDGVNILPIQIIIAAQTLHAVGIAFASKLKKEQSVSVSYFGDGATSEGDFHEALNFASVYQLPVVFFCQNNKYAISVPLKRQMASRTIAQKAIAYGMKGVQVDGNDVIGVYEVMKEAVERARSGQGPTLIEADTYRLGPHTTSDDPNKYRSKEEELEWVREKDPILRLRKLLEGKALWTWEDEERLINGFQLELDNQIQEIEQLDSPKIEESFHYVYSKMNPQLLEQQKMTKSIQKEKAGGLHG</sequence>
<comment type="subunit">
    <text evidence="2 10">Heterodimer of an alpha and a beta chain.</text>
</comment>
<dbReference type="NCBIfam" id="TIGR03181">
    <property type="entry name" value="PDH_E1_alph_x"/>
    <property type="match status" value="1"/>
</dbReference>
<gene>
    <name evidence="12" type="ORF">J6TS1_12730</name>
</gene>
<comment type="cofactor">
    <cofactor evidence="1 10">
        <name>thiamine diphosphate</name>
        <dbReference type="ChEBI" id="CHEBI:58937"/>
    </cofactor>
</comment>
<protein>
    <recommendedName>
        <fullName evidence="4 10">Pyruvate dehydrogenase E1 component subunit alpha</fullName>
        <ecNumber evidence="3 10">1.2.4.1</ecNumber>
    </recommendedName>
</protein>
<evidence type="ECO:0000256" key="9">
    <source>
        <dbReference type="ARBA" id="ARBA00051231"/>
    </source>
</evidence>
<dbReference type="Pfam" id="PF00676">
    <property type="entry name" value="E1_dh"/>
    <property type="match status" value="1"/>
</dbReference>
<feature type="domain" description="Dehydrogenase E1 component" evidence="11">
    <location>
        <begin position="36"/>
        <end position="326"/>
    </location>
</feature>
<evidence type="ECO:0000256" key="10">
    <source>
        <dbReference type="RuleBase" id="RU366007"/>
    </source>
</evidence>
<keyword evidence="13" id="KW-1185">Reference proteome</keyword>
<keyword evidence="7 10" id="KW-0670">Pyruvate</keyword>
<name>A0ABQ4KTN7_SIMTE</name>
<keyword evidence="5 10" id="KW-0560">Oxidoreductase</keyword>
<evidence type="ECO:0000256" key="5">
    <source>
        <dbReference type="ARBA" id="ARBA00023002"/>
    </source>
</evidence>
<comment type="caution">
    <text evidence="12">The sequence shown here is derived from an EMBL/GenBank/DDBJ whole genome shotgun (WGS) entry which is preliminary data.</text>
</comment>
<organism evidence="12 13">
    <name type="scientific">Siminovitchia terrae</name>
    <name type="common">Bacillus terrae</name>
    <dbReference type="NCBI Taxonomy" id="1914933"/>
    <lineage>
        <taxon>Bacteria</taxon>
        <taxon>Bacillati</taxon>
        <taxon>Bacillota</taxon>
        <taxon>Bacilli</taxon>
        <taxon>Bacillales</taxon>
        <taxon>Bacillaceae</taxon>
        <taxon>Siminovitchia</taxon>
    </lineage>
</organism>
<evidence type="ECO:0000313" key="12">
    <source>
        <dbReference type="EMBL" id="GIN95403.1"/>
    </source>
</evidence>
<keyword evidence="6 10" id="KW-0786">Thiamine pyrophosphate</keyword>
<reference evidence="12 13" key="1">
    <citation type="submission" date="2021-03" db="EMBL/GenBank/DDBJ databases">
        <title>Antimicrobial resistance genes in bacteria isolated from Japanese honey, and their potential for conferring macrolide and lincosamide resistance in the American foulbrood pathogen Paenibacillus larvae.</title>
        <authorList>
            <person name="Okamoto M."/>
            <person name="Kumagai M."/>
            <person name="Kanamori H."/>
            <person name="Takamatsu D."/>
        </authorList>
    </citation>
    <scope>NUCLEOTIDE SEQUENCE [LARGE SCALE GENOMIC DNA]</scope>
    <source>
        <strain evidence="12 13">J6TS1</strain>
    </source>
</reference>
<evidence type="ECO:0000256" key="6">
    <source>
        <dbReference type="ARBA" id="ARBA00023052"/>
    </source>
</evidence>
<comment type="function">
    <text evidence="8 10">The pyruvate dehydrogenase complex catalyzes the overall conversion of pyruvate to acetyl-CoA and CO(2). It contains multiple copies of three enzymatic components: pyruvate dehydrogenase (E1), dihydrolipoamide acetyltransferase (E2) and lipoamide dehydrogenase (E3).</text>
</comment>
<dbReference type="InterPro" id="IPR017596">
    <property type="entry name" value="PdhA/BkdA"/>
</dbReference>
<evidence type="ECO:0000259" key="11">
    <source>
        <dbReference type="Pfam" id="PF00676"/>
    </source>
</evidence>
<dbReference type="InterPro" id="IPR029061">
    <property type="entry name" value="THDP-binding"/>
</dbReference>
<comment type="catalytic activity">
    <reaction evidence="9 10">
        <text>N(6)-[(R)-lipoyl]-L-lysyl-[protein] + pyruvate + H(+) = N(6)-[(R)-S(8)-acetyldihydrolipoyl]-L-lysyl-[protein] + CO2</text>
        <dbReference type="Rhea" id="RHEA:19189"/>
        <dbReference type="Rhea" id="RHEA-COMP:10474"/>
        <dbReference type="Rhea" id="RHEA-COMP:10478"/>
        <dbReference type="ChEBI" id="CHEBI:15361"/>
        <dbReference type="ChEBI" id="CHEBI:15378"/>
        <dbReference type="ChEBI" id="CHEBI:16526"/>
        <dbReference type="ChEBI" id="CHEBI:83099"/>
        <dbReference type="ChEBI" id="CHEBI:83111"/>
        <dbReference type="EC" id="1.2.4.1"/>
    </reaction>
</comment>
<dbReference type="InterPro" id="IPR001017">
    <property type="entry name" value="DH_E1"/>
</dbReference>
<proteinExistence type="predicted"/>
<dbReference type="SUPFAM" id="SSF52518">
    <property type="entry name" value="Thiamin diphosphate-binding fold (THDP-binding)"/>
    <property type="match status" value="1"/>
</dbReference>
<evidence type="ECO:0000256" key="3">
    <source>
        <dbReference type="ARBA" id="ARBA00012281"/>
    </source>
</evidence>
<evidence type="ECO:0000256" key="7">
    <source>
        <dbReference type="ARBA" id="ARBA00023317"/>
    </source>
</evidence>
<evidence type="ECO:0000256" key="4">
    <source>
        <dbReference type="ARBA" id="ARBA00014159"/>
    </source>
</evidence>
<evidence type="ECO:0000256" key="2">
    <source>
        <dbReference type="ARBA" id="ARBA00011870"/>
    </source>
</evidence>